<proteinExistence type="predicted"/>
<evidence type="ECO:0000256" key="1">
    <source>
        <dbReference type="ARBA" id="ARBA00000085"/>
    </source>
</evidence>
<feature type="transmembrane region" description="Helical" evidence="9">
    <location>
        <begin position="6"/>
        <end position="23"/>
    </location>
</feature>
<evidence type="ECO:0000313" key="11">
    <source>
        <dbReference type="EMBL" id="MFC3761730.1"/>
    </source>
</evidence>
<evidence type="ECO:0000256" key="5">
    <source>
        <dbReference type="ARBA" id="ARBA00022741"/>
    </source>
</evidence>
<keyword evidence="5" id="KW-0547">Nucleotide-binding</keyword>
<dbReference type="EMBL" id="JBHRZH010000009">
    <property type="protein sequence ID" value="MFC3761730.1"/>
    <property type="molecule type" value="Genomic_DNA"/>
</dbReference>
<organism evidence="11 12">
    <name type="scientific">Tenggerimyces flavus</name>
    <dbReference type="NCBI Taxonomy" id="1708749"/>
    <lineage>
        <taxon>Bacteria</taxon>
        <taxon>Bacillati</taxon>
        <taxon>Actinomycetota</taxon>
        <taxon>Actinomycetes</taxon>
        <taxon>Propionibacteriales</taxon>
        <taxon>Nocardioidaceae</taxon>
        <taxon>Tenggerimyces</taxon>
    </lineage>
</organism>
<dbReference type="InterPro" id="IPR011712">
    <property type="entry name" value="Sig_transdc_His_kin_sub3_dim/P"/>
</dbReference>
<keyword evidence="7" id="KW-0067">ATP-binding</keyword>
<dbReference type="EC" id="2.7.13.3" evidence="2"/>
<dbReference type="Proteomes" id="UP001595699">
    <property type="component" value="Unassembled WGS sequence"/>
</dbReference>
<evidence type="ECO:0000256" key="9">
    <source>
        <dbReference type="SAM" id="Phobius"/>
    </source>
</evidence>
<gene>
    <name evidence="11" type="ORF">ACFOUW_12870</name>
</gene>
<evidence type="ECO:0000256" key="6">
    <source>
        <dbReference type="ARBA" id="ARBA00022777"/>
    </source>
</evidence>
<keyword evidence="8" id="KW-0902">Two-component regulatory system</keyword>
<keyword evidence="4" id="KW-0808">Transferase</keyword>
<dbReference type="Gene3D" id="3.30.565.10">
    <property type="entry name" value="Histidine kinase-like ATPase, C-terminal domain"/>
    <property type="match status" value="1"/>
</dbReference>
<evidence type="ECO:0000256" key="2">
    <source>
        <dbReference type="ARBA" id="ARBA00012438"/>
    </source>
</evidence>
<protein>
    <recommendedName>
        <fullName evidence="2">histidine kinase</fullName>
        <ecNumber evidence="2">2.7.13.3</ecNumber>
    </recommendedName>
</protein>
<keyword evidence="9" id="KW-0812">Transmembrane</keyword>
<evidence type="ECO:0000256" key="7">
    <source>
        <dbReference type="ARBA" id="ARBA00022840"/>
    </source>
</evidence>
<keyword evidence="9" id="KW-1133">Transmembrane helix</keyword>
<keyword evidence="9" id="KW-0472">Membrane</keyword>
<dbReference type="PANTHER" id="PTHR24421">
    <property type="entry name" value="NITRATE/NITRITE SENSOR PROTEIN NARX-RELATED"/>
    <property type="match status" value="1"/>
</dbReference>
<feature type="domain" description="Signal transduction histidine kinase subgroup 3 dimerisation and phosphoacceptor" evidence="10">
    <location>
        <begin position="37"/>
        <end position="100"/>
    </location>
</feature>
<comment type="catalytic activity">
    <reaction evidence="1">
        <text>ATP + protein L-histidine = ADP + protein N-phospho-L-histidine.</text>
        <dbReference type="EC" id="2.7.13.3"/>
    </reaction>
</comment>
<evidence type="ECO:0000259" key="10">
    <source>
        <dbReference type="Pfam" id="PF07730"/>
    </source>
</evidence>
<evidence type="ECO:0000256" key="8">
    <source>
        <dbReference type="ARBA" id="ARBA00023012"/>
    </source>
</evidence>
<keyword evidence="6 11" id="KW-0418">Kinase</keyword>
<evidence type="ECO:0000313" key="12">
    <source>
        <dbReference type="Proteomes" id="UP001595699"/>
    </source>
</evidence>
<dbReference type="InterPro" id="IPR050482">
    <property type="entry name" value="Sensor_HK_TwoCompSys"/>
</dbReference>
<sequence length="295" mass="30994">MRTVFYGDAIALAVGLAAFWWFARRFRQRQREIVGRERARIAQDLHDQLGHDLNLIALSAGTLKLTVPDEHRSAAHEVRARAAAAVERLGEVVGVLRTDDTAALVDGARRAGLDVSLDAEPGADGPVARRVVQEALTNAVKHAPGAPVIVRVRRSEVRVTNGLPGLTERVEAAGGELAYGAGGGGFHLTARVPATPPPEPNGPRLGRLACAAVAVPLAVTALIGVGTRAWEAHQLSATVLDAAAYEALTVGQASAHPDGCVRHAITANPFADRYGDTYQLCFAAGRLVSKQVSAA</sequence>
<accession>A0ABV7YDM2</accession>
<dbReference type="GO" id="GO:0016301">
    <property type="term" value="F:kinase activity"/>
    <property type="evidence" value="ECO:0007669"/>
    <property type="project" value="UniProtKB-KW"/>
</dbReference>
<evidence type="ECO:0000256" key="4">
    <source>
        <dbReference type="ARBA" id="ARBA00022679"/>
    </source>
</evidence>
<keyword evidence="3" id="KW-0597">Phosphoprotein</keyword>
<comment type="caution">
    <text evidence="11">The sequence shown here is derived from an EMBL/GenBank/DDBJ whole genome shotgun (WGS) entry which is preliminary data.</text>
</comment>
<name>A0ABV7YDM2_9ACTN</name>
<dbReference type="PANTHER" id="PTHR24421:SF10">
    <property type="entry name" value="NITRATE_NITRITE SENSOR PROTEIN NARQ"/>
    <property type="match status" value="1"/>
</dbReference>
<dbReference type="InterPro" id="IPR036890">
    <property type="entry name" value="HATPase_C_sf"/>
</dbReference>
<dbReference type="RefSeq" id="WP_205114382.1">
    <property type="nucleotide sequence ID" value="NZ_JAFBCM010000001.1"/>
</dbReference>
<reference evidence="12" key="1">
    <citation type="journal article" date="2019" name="Int. J. Syst. Evol. Microbiol.">
        <title>The Global Catalogue of Microorganisms (GCM) 10K type strain sequencing project: providing services to taxonomists for standard genome sequencing and annotation.</title>
        <authorList>
            <consortium name="The Broad Institute Genomics Platform"/>
            <consortium name="The Broad Institute Genome Sequencing Center for Infectious Disease"/>
            <person name="Wu L."/>
            <person name="Ma J."/>
        </authorList>
    </citation>
    <scope>NUCLEOTIDE SEQUENCE [LARGE SCALE GENOMIC DNA]</scope>
    <source>
        <strain evidence="12">CGMCC 4.7241</strain>
    </source>
</reference>
<evidence type="ECO:0000256" key="3">
    <source>
        <dbReference type="ARBA" id="ARBA00022553"/>
    </source>
</evidence>
<dbReference type="Pfam" id="PF07730">
    <property type="entry name" value="HisKA_3"/>
    <property type="match status" value="1"/>
</dbReference>
<dbReference type="Gene3D" id="1.20.5.1930">
    <property type="match status" value="1"/>
</dbReference>
<keyword evidence="12" id="KW-1185">Reference proteome</keyword>